<dbReference type="GO" id="GO:0003678">
    <property type="term" value="F:DNA helicase activity"/>
    <property type="evidence" value="ECO:0007669"/>
    <property type="project" value="UniProtKB-EC"/>
</dbReference>
<dbReference type="EC" id="3.6.4.12" evidence="1"/>
<name>A0ABD1UBU4_9LAMI</name>
<keyword evidence="1" id="KW-0539">Nucleus</keyword>
<comment type="similarity">
    <text evidence="1">Belongs to the RuvB family.</text>
</comment>
<reference evidence="4" key="1">
    <citation type="submission" date="2024-07" db="EMBL/GenBank/DDBJ databases">
        <title>Two chromosome-level genome assemblies of Korean endemic species Abeliophyllum distichum and Forsythia ovata (Oleaceae).</title>
        <authorList>
            <person name="Jang H."/>
        </authorList>
    </citation>
    <scope>NUCLEOTIDE SEQUENCE [LARGE SCALE GENOMIC DNA]</scope>
</reference>
<gene>
    <name evidence="3" type="ORF">Fot_26390</name>
</gene>
<dbReference type="Gene3D" id="2.40.50.360">
    <property type="entry name" value="RuvB-like helicase, domain II"/>
    <property type="match status" value="1"/>
</dbReference>
<keyword evidence="4" id="KW-1185">Reference proteome</keyword>
<dbReference type="Pfam" id="PF06068">
    <property type="entry name" value="TIP49"/>
    <property type="match status" value="2"/>
</dbReference>
<evidence type="ECO:0000259" key="2">
    <source>
        <dbReference type="Pfam" id="PF06068"/>
    </source>
</evidence>
<dbReference type="InterPro" id="IPR027238">
    <property type="entry name" value="RuvB-like"/>
</dbReference>
<dbReference type="GO" id="GO:0016787">
    <property type="term" value="F:hydrolase activity"/>
    <property type="evidence" value="ECO:0007669"/>
    <property type="project" value="UniProtKB-KW"/>
</dbReference>
<dbReference type="AlphaFoldDB" id="A0ABD1UBU4"/>
<keyword evidence="1" id="KW-0067">ATP-binding</keyword>
<keyword evidence="1 3" id="KW-0378">Hydrolase</keyword>
<keyword evidence="1" id="KW-0547">Nucleotide-binding</keyword>
<dbReference type="PANTHER" id="PTHR11093">
    <property type="entry name" value="RUVB-RELATED REPTIN AND PONTIN"/>
    <property type="match status" value="1"/>
</dbReference>
<sequence>MVGQASARKVAEVIIKMVQEGKIAGKFILLARQPGVRKTAIAMGMANPWRRKRWWSYRATGQWWLGGFKDRKADAKDNRGGEGDLWAKIIEALVKEKVQSGETYCNKASGNIMKLGRSFSRSRDYDAMGPQTKTHGFLALFTSDTGEIHALSIKALHSTNASDAD</sequence>
<organism evidence="3 4">
    <name type="scientific">Forsythia ovata</name>
    <dbReference type="NCBI Taxonomy" id="205694"/>
    <lineage>
        <taxon>Eukaryota</taxon>
        <taxon>Viridiplantae</taxon>
        <taxon>Streptophyta</taxon>
        <taxon>Embryophyta</taxon>
        <taxon>Tracheophyta</taxon>
        <taxon>Spermatophyta</taxon>
        <taxon>Magnoliopsida</taxon>
        <taxon>eudicotyledons</taxon>
        <taxon>Gunneridae</taxon>
        <taxon>Pentapetalae</taxon>
        <taxon>asterids</taxon>
        <taxon>lamiids</taxon>
        <taxon>Lamiales</taxon>
        <taxon>Oleaceae</taxon>
        <taxon>Forsythieae</taxon>
        <taxon>Forsythia</taxon>
    </lineage>
</organism>
<feature type="domain" description="TIP49 P-loop" evidence="2">
    <location>
        <begin position="84"/>
        <end position="127"/>
    </location>
</feature>
<accession>A0ABD1UBU4</accession>
<keyword evidence="1" id="KW-0804">Transcription</keyword>
<dbReference type="EMBL" id="JBFOLJ010000007">
    <property type="protein sequence ID" value="KAL2522467.1"/>
    <property type="molecule type" value="Genomic_DNA"/>
</dbReference>
<evidence type="ECO:0000313" key="4">
    <source>
        <dbReference type="Proteomes" id="UP001604277"/>
    </source>
</evidence>
<dbReference type="InterPro" id="IPR010339">
    <property type="entry name" value="TIP49_P-loop"/>
</dbReference>
<protein>
    <recommendedName>
        <fullName evidence="1">RuvB-like helicase</fullName>
        <ecNumber evidence="1">3.6.4.12</ecNumber>
    </recommendedName>
</protein>
<dbReference type="Gene3D" id="3.40.50.300">
    <property type="entry name" value="P-loop containing nucleotide triphosphate hydrolases"/>
    <property type="match status" value="1"/>
</dbReference>
<feature type="domain" description="TIP49 P-loop" evidence="2">
    <location>
        <begin position="1"/>
        <end position="47"/>
    </location>
</feature>
<comment type="catalytic activity">
    <reaction evidence="1">
        <text>ATP + H2O = ADP + phosphate + H(+)</text>
        <dbReference type="Rhea" id="RHEA:13065"/>
        <dbReference type="ChEBI" id="CHEBI:15377"/>
        <dbReference type="ChEBI" id="CHEBI:15378"/>
        <dbReference type="ChEBI" id="CHEBI:30616"/>
        <dbReference type="ChEBI" id="CHEBI:43474"/>
        <dbReference type="ChEBI" id="CHEBI:456216"/>
        <dbReference type="EC" id="3.6.4.12"/>
    </reaction>
</comment>
<proteinExistence type="inferred from homology"/>
<dbReference type="Proteomes" id="UP001604277">
    <property type="component" value="Unassembled WGS sequence"/>
</dbReference>
<keyword evidence="1" id="KW-0805">Transcription regulation</keyword>
<keyword evidence="1" id="KW-0347">Helicase</keyword>
<dbReference type="InterPro" id="IPR042487">
    <property type="entry name" value="RuvBL1/2_DNA/RNA_bd_dom"/>
</dbReference>
<dbReference type="GO" id="GO:0005524">
    <property type="term" value="F:ATP binding"/>
    <property type="evidence" value="ECO:0007669"/>
    <property type="project" value="UniProtKB-KW"/>
</dbReference>
<evidence type="ECO:0000313" key="3">
    <source>
        <dbReference type="EMBL" id="KAL2522467.1"/>
    </source>
</evidence>
<comment type="caution">
    <text evidence="3">The sequence shown here is derived from an EMBL/GenBank/DDBJ whole genome shotgun (WGS) entry which is preliminary data.</text>
</comment>
<dbReference type="InterPro" id="IPR027417">
    <property type="entry name" value="P-loop_NTPase"/>
</dbReference>
<evidence type="ECO:0000256" key="1">
    <source>
        <dbReference type="RuleBase" id="RU363048"/>
    </source>
</evidence>